<evidence type="ECO:0000313" key="12">
    <source>
        <dbReference type="EMBL" id="MBC6996745.1"/>
    </source>
</evidence>
<comment type="cofactor">
    <cofactor evidence="11">
        <name>Mg(2+)</name>
        <dbReference type="ChEBI" id="CHEBI:18420"/>
    </cofactor>
    <cofactor evidence="11">
        <name>Mn(2+)</name>
        <dbReference type="ChEBI" id="CHEBI:29035"/>
    </cofactor>
    <text evidence="11">Magnesium. Can also use manganese.</text>
</comment>
<keyword evidence="6 10" id="KW-0274">FAD</keyword>
<evidence type="ECO:0000256" key="2">
    <source>
        <dbReference type="ARBA" id="ARBA00016337"/>
    </source>
</evidence>
<dbReference type="EMBL" id="JACSIT010000154">
    <property type="protein sequence ID" value="MBC6996745.1"/>
    <property type="molecule type" value="Genomic_DNA"/>
</dbReference>
<dbReference type="GO" id="GO:0016740">
    <property type="term" value="F:transferase activity"/>
    <property type="evidence" value="ECO:0007669"/>
    <property type="project" value="UniProtKB-UniRule"/>
</dbReference>
<dbReference type="PIRSF" id="PIRSF006268">
    <property type="entry name" value="ApbE"/>
    <property type="match status" value="1"/>
</dbReference>
<gene>
    <name evidence="12" type="ORF">H9S92_21410</name>
</gene>
<evidence type="ECO:0000256" key="11">
    <source>
        <dbReference type="PIRSR" id="PIRSR006268-2"/>
    </source>
</evidence>
<evidence type="ECO:0000256" key="9">
    <source>
        <dbReference type="ARBA" id="ARBA00048540"/>
    </source>
</evidence>
<protein>
    <recommendedName>
        <fullName evidence="2 10">FAD:protein FMN transferase</fullName>
        <ecNumber evidence="1 10">2.7.1.180</ecNumber>
    </recommendedName>
    <alternativeName>
        <fullName evidence="8 10">Flavin transferase</fullName>
    </alternativeName>
</protein>
<feature type="binding site" evidence="11">
    <location>
        <position position="274"/>
    </location>
    <ligand>
        <name>Mg(2+)</name>
        <dbReference type="ChEBI" id="CHEBI:18420"/>
    </ligand>
</feature>
<reference evidence="12" key="1">
    <citation type="submission" date="2020-08" db="EMBL/GenBank/DDBJ databases">
        <title>Lewinella bacteria from marine environments.</title>
        <authorList>
            <person name="Zhong Y."/>
        </authorList>
    </citation>
    <scope>NUCLEOTIDE SEQUENCE</scope>
    <source>
        <strain evidence="12">KCTC 42187</strain>
    </source>
</reference>
<evidence type="ECO:0000256" key="8">
    <source>
        <dbReference type="ARBA" id="ARBA00031306"/>
    </source>
</evidence>
<dbReference type="InterPro" id="IPR003374">
    <property type="entry name" value="ApbE-like_sf"/>
</dbReference>
<evidence type="ECO:0000256" key="1">
    <source>
        <dbReference type="ARBA" id="ARBA00011955"/>
    </source>
</evidence>
<comment type="caution">
    <text evidence="12">The sequence shown here is derived from an EMBL/GenBank/DDBJ whole genome shotgun (WGS) entry which is preliminary data.</text>
</comment>
<dbReference type="RefSeq" id="WP_187468753.1">
    <property type="nucleotide sequence ID" value="NZ_JACSIT010000154.1"/>
</dbReference>
<evidence type="ECO:0000256" key="7">
    <source>
        <dbReference type="ARBA" id="ARBA00022842"/>
    </source>
</evidence>
<keyword evidence="13" id="KW-1185">Reference proteome</keyword>
<comment type="similarity">
    <text evidence="10">Belongs to the ApbE family.</text>
</comment>
<dbReference type="GO" id="GO:0046872">
    <property type="term" value="F:metal ion binding"/>
    <property type="evidence" value="ECO:0007669"/>
    <property type="project" value="UniProtKB-UniRule"/>
</dbReference>
<organism evidence="12 13">
    <name type="scientific">Neolewinella lacunae</name>
    <dbReference type="NCBI Taxonomy" id="1517758"/>
    <lineage>
        <taxon>Bacteria</taxon>
        <taxon>Pseudomonadati</taxon>
        <taxon>Bacteroidota</taxon>
        <taxon>Saprospiria</taxon>
        <taxon>Saprospirales</taxon>
        <taxon>Lewinellaceae</taxon>
        <taxon>Neolewinella</taxon>
    </lineage>
</organism>
<name>A0A923T9I2_9BACT</name>
<evidence type="ECO:0000256" key="5">
    <source>
        <dbReference type="ARBA" id="ARBA00022723"/>
    </source>
</evidence>
<evidence type="ECO:0000256" key="4">
    <source>
        <dbReference type="ARBA" id="ARBA00022679"/>
    </source>
</evidence>
<dbReference type="SUPFAM" id="SSF143631">
    <property type="entry name" value="ApbE-like"/>
    <property type="match status" value="1"/>
</dbReference>
<keyword evidence="4 10" id="KW-0808">Transferase</keyword>
<evidence type="ECO:0000313" key="13">
    <source>
        <dbReference type="Proteomes" id="UP000650081"/>
    </source>
</evidence>
<keyword evidence="5 10" id="KW-0479">Metal-binding</keyword>
<dbReference type="PANTHER" id="PTHR30040:SF2">
    <property type="entry name" value="FAD:PROTEIN FMN TRANSFERASE"/>
    <property type="match status" value="1"/>
</dbReference>
<dbReference type="Proteomes" id="UP000650081">
    <property type="component" value="Unassembled WGS sequence"/>
</dbReference>
<dbReference type="PANTHER" id="PTHR30040">
    <property type="entry name" value="THIAMINE BIOSYNTHESIS LIPOPROTEIN APBE"/>
    <property type="match status" value="1"/>
</dbReference>
<keyword evidence="7 10" id="KW-0460">Magnesium</keyword>
<keyword evidence="3 10" id="KW-0285">Flavoprotein</keyword>
<evidence type="ECO:0000256" key="10">
    <source>
        <dbReference type="PIRNR" id="PIRNR006268"/>
    </source>
</evidence>
<dbReference type="EC" id="2.7.1.180" evidence="1 10"/>
<feature type="binding site" evidence="11">
    <location>
        <position position="168"/>
    </location>
    <ligand>
        <name>Mg(2+)</name>
        <dbReference type="ChEBI" id="CHEBI:18420"/>
    </ligand>
</feature>
<feature type="binding site" evidence="11">
    <location>
        <position position="278"/>
    </location>
    <ligand>
        <name>Mg(2+)</name>
        <dbReference type="ChEBI" id="CHEBI:18420"/>
    </ligand>
</feature>
<accession>A0A923T9I2</accession>
<dbReference type="InterPro" id="IPR024932">
    <property type="entry name" value="ApbE"/>
</dbReference>
<dbReference type="Pfam" id="PF02424">
    <property type="entry name" value="ApbE"/>
    <property type="match status" value="1"/>
</dbReference>
<dbReference type="AlphaFoldDB" id="A0A923T9I2"/>
<evidence type="ECO:0000256" key="6">
    <source>
        <dbReference type="ARBA" id="ARBA00022827"/>
    </source>
</evidence>
<proteinExistence type="inferred from homology"/>
<evidence type="ECO:0000256" key="3">
    <source>
        <dbReference type="ARBA" id="ARBA00022630"/>
    </source>
</evidence>
<comment type="catalytic activity">
    <reaction evidence="9 10">
        <text>L-threonyl-[protein] + FAD = FMN-L-threonyl-[protein] + AMP + H(+)</text>
        <dbReference type="Rhea" id="RHEA:36847"/>
        <dbReference type="Rhea" id="RHEA-COMP:11060"/>
        <dbReference type="Rhea" id="RHEA-COMP:11061"/>
        <dbReference type="ChEBI" id="CHEBI:15378"/>
        <dbReference type="ChEBI" id="CHEBI:30013"/>
        <dbReference type="ChEBI" id="CHEBI:57692"/>
        <dbReference type="ChEBI" id="CHEBI:74257"/>
        <dbReference type="ChEBI" id="CHEBI:456215"/>
        <dbReference type="EC" id="2.7.1.180"/>
    </reaction>
</comment>
<dbReference type="Gene3D" id="3.10.520.10">
    <property type="entry name" value="ApbE-like domains"/>
    <property type="match status" value="1"/>
</dbReference>
<sequence length="303" mass="33433">MNYRLFPLPLALCFLLNWLPAQRYHFTHPAMGSLFALTVSTEDSTGLAGAVAAAFARIDALEQCLSDYRPDSELNQLRGSTGWREVSPDLYHVLRFSRQLARRSRGAFDPTVAPLTKVWRRAFRQQVFPAQEQISRARSQVHWKNLRVARGSPRVRLRQSFVALDLGGVGKGYALDAVAQVLREAGFSSFLLDGGGDLLLGERPTDAPGWRVAFPDGTVEEALMHTAVVTSGAAYRYLEWEGVRYSHLIDPRTGLGVTQQRTVTVLGPVGMVADGLASALSIGEVDLARHYPGYRVLITEPDP</sequence>